<keyword evidence="2" id="KW-0808">Transferase</keyword>
<dbReference type="Proteomes" id="UP000178776">
    <property type="component" value="Chromosome"/>
</dbReference>
<dbReference type="SUPFAM" id="SSF55729">
    <property type="entry name" value="Acyl-CoA N-acyltransferases (Nat)"/>
    <property type="match status" value="1"/>
</dbReference>
<dbReference type="InterPro" id="IPR051531">
    <property type="entry name" value="N-acetyltransferase"/>
</dbReference>
<accession>A0A1D9LFS8</accession>
<proteinExistence type="predicted"/>
<dbReference type="PANTHER" id="PTHR43792">
    <property type="entry name" value="GNAT FAMILY, PUTATIVE (AFU_ORTHOLOGUE AFUA_3G00765)-RELATED-RELATED"/>
    <property type="match status" value="1"/>
</dbReference>
<dbReference type="STRING" id="1108595.BKX93_09180"/>
<dbReference type="RefSeq" id="WP_070979587.1">
    <property type="nucleotide sequence ID" value="NZ_CP017707.1"/>
</dbReference>
<reference evidence="2 3" key="1">
    <citation type="submission" date="2016-10" db="EMBL/GenBank/DDBJ databases">
        <title>Chromobacterium muskegensis sp. nov., an insecticidal bacterium isolated from Sphagnum bogs.</title>
        <authorList>
            <person name="Sparks M.E."/>
            <person name="Blackburn M.B."/>
            <person name="Gundersen-Rindal D.E."/>
            <person name="Mitchell A."/>
            <person name="Farrar R."/>
            <person name="Kuhar D."/>
        </authorList>
    </citation>
    <scope>NUCLEOTIDE SEQUENCE [LARGE SCALE GENOMIC DNA]</scope>
    <source>
        <strain evidence="2 3">21-1</strain>
    </source>
</reference>
<dbReference type="KEGG" id="cvc:BKX93_09180"/>
<dbReference type="GeneID" id="68841386"/>
<organism evidence="2 3">
    <name type="scientific">Chromobacterium vaccinii</name>
    <dbReference type="NCBI Taxonomy" id="1108595"/>
    <lineage>
        <taxon>Bacteria</taxon>
        <taxon>Pseudomonadati</taxon>
        <taxon>Pseudomonadota</taxon>
        <taxon>Betaproteobacteria</taxon>
        <taxon>Neisseriales</taxon>
        <taxon>Chromobacteriaceae</taxon>
        <taxon>Chromobacterium</taxon>
    </lineage>
</organism>
<dbReference type="EMBL" id="CP017707">
    <property type="protein sequence ID" value="AOZ50149.1"/>
    <property type="molecule type" value="Genomic_DNA"/>
</dbReference>
<dbReference type="GO" id="GO:0016747">
    <property type="term" value="F:acyltransferase activity, transferring groups other than amino-acyl groups"/>
    <property type="evidence" value="ECO:0007669"/>
    <property type="project" value="InterPro"/>
</dbReference>
<dbReference type="PANTHER" id="PTHR43792:SF1">
    <property type="entry name" value="N-ACETYLTRANSFERASE DOMAIN-CONTAINING PROTEIN"/>
    <property type="match status" value="1"/>
</dbReference>
<evidence type="ECO:0000259" key="1">
    <source>
        <dbReference type="PROSITE" id="PS51186"/>
    </source>
</evidence>
<evidence type="ECO:0000313" key="3">
    <source>
        <dbReference type="Proteomes" id="UP000178776"/>
    </source>
</evidence>
<dbReference type="InterPro" id="IPR000182">
    <property type="entry name" value="GNAT_dom"/>
</dbReference>
<evidence type="ECO:0000313" key="2">
    <source>
        <dbReference type="EMBL" id="AOZ50149.1"/>
    </source>
</evidence>
<name>A0A1D9LFS8_9NEIS</name>
<dbReference type="AlphaFoldDB" id="A0A1D9LFS8"/>
<dbReference type="InterPro" id="IPR016181">
    <property type="entry name" value="Acyl_CoA_acyltransferase"/>
</dbReference>
<gene>
    <name evidence="2" type="ORF">BKX93_09180</name>
</gene>
<feature type="domain" description="N-acetyltransferase" evidence="1">
    <location>
        <begin position="9"/>
        <end position="172"/>
    </location>
</feature>
<protein>
    <submittedName>
        <fullName evidence="2">GNAT family N-acetyltransferase</fullName>
    </submittedName>
</protein>
<dbReference type="Pfam" id="PF13302">
    <property type="entry name" value="Acetyltransf_3"/>
    <property type="match status" value="1"/>
</dbReference>
<dbReference type="PROSITE" id="PS51186">
    <property type="entry name" value="GNAT"/>
    <property type="match status" value="1"/>
</dbReference>
<sequence>MRHIQTERLLLRAVGAGDAEALYAIFGDPETNRYNPHGPYPSPEHARMTLAGWTEEWERHGFGRWAVADKEEPNRIIGFGGLNYSDYGGQDRLSLGYRFAPSAWGRGLASEMARQALRCAFEALVAPAVFAKVRPANLPSIRVLQRQGFSHHGSLRDIPAAPASLVYISRAPAK</sequence>
<dbReference type="Gene3D" id="3.40.630.30">
    <property type="match status" value="1"/>
</dbReference>